<sequence length="120" mass="13097">MSHEFRLYLQALDSHLRVAPLGKLTGSGVEQILGAAQAGLRVFPVVVVDLQGAENSTADTLTRLEEGLRQLVSEKKLILGLEPEKWILQGSPPEKICHCCNNCENCPCRSRTGEKAKKTG</sequence>
<evidence type="ECO:0000313" key="1">
    <source>
        <dbReference type="EMBL" id="AEB08230.1"/>
    </source>
</evidence>
<reference evidence="1 2" key="1">
    <citation type="journal article" date="2011" name="Stand. Genomic Sci.">
        <title>Complete genome sequence of the acetate-degrading sulfate reducer Desulfobacca acetoxidans type strain (ASRB2).</title>
        <authorList>
            <person name="Goker M."/>
            <person name="Teshima H."/>
            <person name="Lapidus A."/>
            <person name="Nolan M."/>
            <person name="Lucas S."/>
            <person name="Hammon N."/>
            <person name="Deshpande S."/>
            <person name="Cheng J.F."/>
            <person name="Tapia R."/>
            <person name="Han C."/>
            <person name="Goodwin L."/>
            <person name="Pitluck S."/>
            <person name="Huntemann M."/>
            <person name="Liolios K."/>
            <person name="Ivanova N."/>
            <person name="Pagani I."/>
            <person name="Mavromatis K."/>
            <person name="Ovchinikova G."/>
            <person name="Pati A."/>
            <person name="Chen A."/>
            <person name="Palaniappan K."/>
            <person name="Land M."/>
            <person name="Hauser L."/>
            <person name="Brambilla E.M."/>
            <person name="Rohde M."/>
            <person name="Spring S."/>
            <person name="Detter J.C."/>
            <person name="Woyke T."/>
            <person name="Bristow J."/>
            <person name="Eisen J.A."/>
            <person name="Markowitz V."/>
            <person name="Hugenholtz P."/>
            <person name="Kyrpides N.C."/>
            <person name="Klenk H.P."/>
        </authorList>
    </citation>
    <scope>NUCLEOTIDE SEQUENCE [LARGE SCALE GENOMIC DNA]</scope>
    <source>
        <strain evidence="2">ATCC 700848 / DSM 11109 / ASRB2</strain>
    </source>
</reference>
<dbReference type="KEGG" id="dao:Desac_0339"/>
<proteinExistence type="predicted"/>
<dbReference type="EMBL" id="CP002629">
    <property type="protein sequence ID" value="AEB08230.1"/>
    <property type="molecule type" value="Genomic_DNA"/>
</dbReference>
<gene>
    <name evidence="1" type="ordered locus">Desac_0339</name>
</gene>
<organism evidence="1 2">
    <name type="scientific">Desulfobacca acetoxidans (strain ATCC 700848 / DSM 11109 / ASRB2)</name>
    <dbReference type="NCBI Taxonomy" id="880072"/>
    <lineage>
        <taxon>Bacteria</taxon>
        <taxon>Pseudomonadati</taxon>
        <taxon>Thermodesulfobacteriota</taxon>
        <taxon>Desulfobaccia</taxon>
        <taxon>Desulfobaccales</taxon>
        <taxon>Desulfobaccaceae</taxon>
        <taxon>Desulfobacca</taxon>
    </lineage>
</organism>
<dbReference type="RefSeq" id="WP_013705343.1">
    <property type="nucleotide sequence ID" value="NC_015388.1"/>
</dbReference>
<reference evidence="2" key="2">
    <citation type="submission" date="2011-03" db="EMBL/GenBank/DDBJ databases">
        <title>The complete genome of Desulfobacca acetoxidans DSM 11109.</title>
        <authorList>
            <consortium name="US DOE Joint Genome Institute (JGI-PGF)"/>
            <person name="Lucas S."/>
            <person name="Copeland A."/>
            <person name="Lapidus A."/>
            <person name="Bruce D."/>
            <person name="Goodwin L."/>
            <person name="Pitluck S."/>
            <person name="Peters L."/>
            <person name="Kyrpides N."/>
            <person name="Mavromatis K."/>
            <person name="Ivanova N."/>
            <person name="Ovchinnikova G."/>
            <person name="Teshima H."/>
            <person name="Detter J.C."/>
            <person name="Han C."/>
            <person name="Land M."/>
            <person name="Hauser L."/>
            <person name="Markowitz V."/>
            <person name="Cheng J.-F."/>
            <person name="Hugenholtz P."/>
            <person name="Woyke T."/>
            <person name="Wu D."/>
            <person name="Spring S."/>
            <person name="Schueler E."/>
            <person name="Brambilla E."/>
            <person name="Klenk H.-P."/>
            <person name="Eisen J.A."/>
        </authorList>
    </citation>
    <scope>NUCLEOTIDE SEQUENCE [LARGE SCALE GENOMIC DNA]</scope>
    <source>
        <strain evidence="2">ATCC 700848 / DSM 11109 / ASRB2</strain>
    </source>
</reference>
<dbReference type="Proteomes" id="UP000000483">
    <property type="component" value="Chromosome"/>
</dbReference>
<protein>
    <submittedName>
        <fullName evidence="1">Uncharacterized protein</fullName>
    </submittedName>
</protein>
<name>F2NEP0_DESAR</name>
<dbReference type="HOGENOM" id="CLU_2045862_0_0_7"/>
<accession>F2NEP0</accession>
<dbReference type="AlphaFoldDB" id="F2NEP0"/>
<keyword evidence="2" id="KW-1185">Reference proteome</keyword>
<dbReference type="STRING" id="880072.Desac_0339"/>
<evidence type="ECO:0000313" key="2">
    <source>
        <dbReference type="Proteomes" id="UP000000483"/>
    </source>
</evidence>